<feature type="compositionally biased region" description="Polar residues" evidence="1">
    <location>
        <begin position="169"/>
        <end position="184"/>
    </location>
</feature>
<evidence type="ECO:0000256" key="1">
    <source>
        <dbReference type="SAM" id="MobiDB-lite"/>
    </source>
</evidence>
<feature type="compositionally biased region" description="Low complexity" evidence="1">
    <location>
        <begin position="401"/>
        <end position="410"/>
    </location>
</feature>
<sequence>MIAEDTEEYHANAGFMISPLTYRRLQPFVVKANHEDVDYDAAWHALFYFLQLKFSGPSSTKAHQALKRLRIAEDEDPLGLSTRLLRLVVRVNRADKPLVSDEGAVGHFLDALPEGVAGVVRERQHRDITNHSQYTLKEMTTVAQNIFNELKDFENKCLRRALDQDNLHKTSTTGAFPQRPNRSSTAAPPTAPAVRLNQAGRELMRNLTGTLSVDDDLDSQNATFNTTPHTDNLGGPNNLCIFCHRSLEQFHRPDCACHMSGQTPQSIKWATEGTMPNELRPYMAQLMVNLQRVSKQQPPLTRDQFNQKYCEPTSQATPTPARMARVHQTPRGNEQQSYNTVPPPRANPPANAAAASPQTHQGWMQWYKTVPKVPSHHTAEPDPQNSPGEAMSHFHSYSMVPHTSPPQQYQPTPPCTMDNAPPPTSDAPEHLERYLVFEKETTQWASYNTHLEFGVQF</sequence>
<feature type="region of interest" description="Disordered" evidence="1">
    <location>
        <begin position="373"/>
        <end position="427"/>
    </location>
</feature>
<gene>
    <name evidence="2" type="ORF">CYMTET_38074</name>
</gene>
<accession>A0AAE0F613</accession>
<feature type="region of interest" description="Disordered" evidence="1">
    <location>
        <begin position="168"/>
        <end position="192"/>
    </location>
</feature>
<feature type="compositionally biased region" description="Low complexity" evidence="1">
    <location>
        <begin position="348"/>
        <end position="357"/>
    </location>
</feature>
<proteinExistence type="predicted"/>
<comment type="caution">
    <text evidence="2">The sequence shown here is derived from an EMBL/GenBank/DDBJ whole genome shotgun (WGS) entry which is preliminary data.</text>
</comment>
<feature type="region of interest" description="Disordered" evidence="1">
    <location>
        <begin position="311"/>
        <end position="359"/>
    </location>
</feature>
<name>A0AAE0F613_9CHLO</name>
<feature type="compositionally biased region" description="Polar residues" evidence="1">
    <location>
        <begin position="330"/>
        <end position="340"/>
    </location>
</feature>
<evidence type="ECO:0000313" key="3">
    <source>
        <dbReference type="Proteomes" id="UP001190700"/>
    </source>
</evidence>
<evidence type="ECO:0000313" key="2">
    <source>
        <dbReference type="EMBL" id="KAK3252637.1"/>
    </source>
</evidence>
<dbReference type="Proteomes" id="UP001190700">
    <property type="component" value="Unassembled WGS sequence"/>
</dbReference>
<protein>
    <submittedName>
        <fullName evidence="2">Uncharacterized protein</fullName>
    </submittedName>
</protein>
<keyword evidence="3" id="KW-1185">Reference proteome</keyword>
<reference evidence="2 3" key="1">
    <citation type="journal article" date="2015" name="Genome Biol. Evol.">
        <title>Comparative Genomics of a Bacterivorous Green Alga Reveals Evolutionary Causalities and Consequences of Phago-Mixotrophic Mode of Nutrition.</title>
        <authorList>
            <person name="Burns J.A."/>
            <person name="Paasch A."/>
            <person name="Narechania A."/>
            <person name="Kim E."/>
        </authorList>
    </citation>
    <scope>NUCLEOTIDE SEQUENCE [LARGE SCALE GENOMIC DNA]</scope>
    <source>
        <strain evidence="2 3">PLY_AMNH</strain>
    </source>
</reference>
<dbReference type="AlphaFoldDB" id="A0AAE0F613"/>
<dbReference type="EMBL" id="LGRX02025305">
    <property type="protein sequence ID" value="KAK3252637.1"/>
    <property type="molecule type" value="Genomic_DNA"/>
</dbReference>
<organism evidence="2 3">
    <name type="scientific">Cymbomonas tetramitiformis</name>
    <dbReference type="NCBI Taxonomy" id="36881"/>
    <lineage>
        <taxon>Eukaryota</taxon>
        <taxon>Viridiplantae</taxon>
        <taxon>Chlorophyta</taxon>
        <taxon>Pyramimonadophyceae</taxon>
        <taxon>Pyramimonadales</taxon>
        <taxon>Pyramimonadaceae</taxon>
        <taxon>Cymbomonas</taxon>
    </lineage>
</organism>